<evidence type="ECO:0000313" key="5">
    <source>
        <dbReference type="Proteomes" id="UP001276854"/>
    </source>
</evidence>
<dbReference type="PROSITE" id="PS50977">
    <property type="entry name" value="HTH_TETR_2"/>
    <property type="match status" value="1"/>
</dbReference>
<dbReference type="PRINTS" id="PR00455">
    <property type="entry name" value="HTHTETR"/>
</dbReference>
<keyword evidence="1 2" id="KW-0238">DNA-binding</keyword>
<protein>
    <submittedName>
        <fullName evidence="4">TetR/AcrR family transcriptional regulator</fullName>
    </submittedName>
</protein>
<dbReference type="Gene3D" id="1.10.357.10">
    <property type="entry name" value="Tetracycline Repressor, domain 2"/>
    <property type="match status" value="1"/>
</dbReference>
<dbReference type="Pfam" id="PF00440">
    <property type="entry name" value="TetR_N"/>
    <property type="match status" value="1"/>
</dbReference>
<dbReference type="InterPro" id="IPR009057">
    <property type="entry name" value="Homeodomain-like_sf"/>
</dbReference>
<feature type="domain" description="HTH tetR-type" evidence="3">
    <location>
        <begin position="6"/>
        <end position="66"/>
    </location>
</feature>
<sequence length="201" mass="24168">MNPKTFERKDQLMAAALEEFTDKDYEKASLNTIIKNAKLSKGVFYYHFQNKESLYLALLEDSFTKKWQYIKSHTDNENFYTQDIFDRFISQAKASMRFAKEYPQYYKLGRMFQKEKGNPIYRTVLKHIESSDPDILDEMIKKAYQKGEINNQYPVEFTIKLMHHLFLEFETIFFQDMDHDLQDITDILEKYVLFMRHGLTP</sequence>
<evidence type="ECO:0000313" key="4">
    <source>
        <dbReference type="EMBL" id="MDW2800928.1"/>
    </source>
</evidence>
<accession>A0ABU4GTF9</accession>
<evidence type="ECO:0000256" key="1">
    <source>
        <dbReference type="ARBA" id="ARBA00023125"/>
    </source>
</evidence>
<dbReference type="PANTHER" id="PTHR43479:SF11">
    <property type="entry name" value="ACREF_ENVCD OPERON REPRESSOR-RELATED"/>
    <property type="match status" value="1"/>
</dbReference>
<dbReference type="RefSeq" id="WP_318067088.1">
    <property type="nucleotide sequence ID" value="NZ_JAWONS010000329.1"/>
</dbReference>
<comment type="caution">
    <text evidence="4">The sequence shown here is derived from an EMBL/GenBank/DDBJ whole genome shotgun (WGS) entry which is preliminary data.</text>
</comment>
<dbReference type="EMBL" id="JAWONS010000329">
    <property type="protein sequence ID" value="MDW2800928.1"/>
    <property type="molecule type" value="Genomic_DNA"/>
</dbReference>
<dbReference type="InterPro" id="IPR001647">
    <property type="entry name" value="HTH_TetR"/>
</dbReference>
<dbReference type="SUPFAM" id="SSF46689">
    <property type="entry name" value="Homeodomain-like"/>
    <property type="match status" value="1"/>
</dbReference>
<reference evidence="4 5" key="1">
    <citation type="submission" date="2023-10" db="EMBL/GenBank/DDBJ databases">
        <title>A novel Glycoside Hydrolase 43-Like Enzyme from Clostrdium boliviensis is an Endo-xylanase, and a Candidate for Xylooligosaccharides Production from Different Xylan Substrates.</title>
        <authorList>
            <person name="Alvarez M.T."/>
            <person name="Rocabado-Villegas L.R."/>
            <person name="Salas-Veizaga D.M."/>
            <person name="Linares-Pasten J.A."/>
            <person name="Gudmundsdottir E.E."/>
            <person name="Hreggvidsson G.O."/>
            <person name="Adlercreutz P."/>
            <person name="Nordberg Karlsson E."/>
        </authorList>
    </citation>
    <scope>NUCLEOTIDE SEQUENCE [LARGE SCALE GENOMIC DNA]</scope>
    <source>
        <strain evidence="4 5">E-1</strain>
    </source>
</reference>
<dbReference type="Proteomes" id="UP001276854">
    <property type="component" value="Unassembled WGS sequence"/>
</dbReference>
<dbReference type="PANTHER" id="PTHR43479">
    <property type="entry name" value="ACREF/ENVCD OPERON REPRESSOR-RELATED"/>
    <property type="match status" value="1"/>
</dbReference>
<dbReference type="InterPro" id="IPR036271">
    <property type="entry name" value="Tet_transcr_reg_TetR-rel_C_sf"/>
</dbReference>
<evidence type="ECO:0000259" key="3">
    <source>
        <dbReference type="PROSITE" id="PS50977"/>
    </source>
</evidence>
<feature type="DNA-binding region" description="H-T-H motif" evidence="2">
    <location>
        <begin position="29"/>
        <end position="48"/>
    </location>
</feature>
<evidence type="ECO:0000256" key="2">
    <source>
        <dbReference type="PROSITE-ProRule" id="PRU00335"/>
    </source>
</evidence>
<gene>
    <name evidence="4" type="ORF">RZO55_25510</name>
</gene>
<keyword evidence="5" id="KW-1185">Reference proteome</keyword>
<organism evidence="4 5">
    <name type="scientific">Clostridium boliviensis</name>
    <dbReference type="NCBI Taxonomy" id="318465"/>
    <lineage>
        <taxon>Bacteria</taxon>
        <taxon>Bacillati</taxon>
        <taxon>Bacillota</taxon>
        <taxon>Clostridia</taxon>
        <taxon>Eubacteriales</taxon>
        <taxon>Clostridiaceae</taxon>
        <taxon>Clostridium</taxon>
    </lineage>
</organism>
<proteinExistence type="predicted"/>
<dbReference type="InterPro" id="IPR050624">
    <property type="entry name" value="HTH-type_Tx_Regulator"/>
</dbReference>
<name>A0ABU4GTF9_9CLOT</name>
<dbReference type="SUPFAM" id="SSF48498">
    <property type="entry name" value="Tetracyclin repressor-like, C-terminal domain"/>
    <property type="match status" value="1"/>
</dbReference>